<keyword evidence="3 6" id="KW-0547">Nucleotide-binding</keyword>
<dbReference type="SUPFAM" id="SSF56112">
    <property type="entry name" value="Protein kinase-like (PK-like)"/>
    <property type="match status" value="1"/>
</dbReference>
<dbReference type="Proteomes" id="UP000324800">
    <property type="component" value="Unassembled WGS sequence"/>
</dbReference>
<evidence type="ECO:0000313" key="9">
    <source>
        <dbReference type="Proteomes" id="UP000324800"/>
    </source>
</evidence>
<dbReference type="GO" id="GO:0007059">
    <property type="term" value="P:chromosome segregation"/>
    <property type="evidence" value="ECO:0007669"/>
    <property type="project" value="TreeGrafter"/>
</dbReference>
<reference evidence="8 9" key="1">
    <citation type="submission" date="2019-03" db="EMBL/GenBank/DDBJ databases">
        <title>Single cell metagenomics reveals metabolic interactions within the superorganism composed of flagellate Streblomastix strix and complex community of Bacteroidetes bacteria on its surface.</title>
        <authorList>
            <person name="Treitli S.C."/>
            <person name="Kolisko M."/>
            <person name="Husnik F."/>
            <person name="Keeling P."/>
            <person name="Hampl V."/>
        </authorList>
    </citation>
    <scope>NUCLEOTIDE SEQUENCE [LARGE SCALE GENOMIC DNA]</scope>
    <source>
        <strain evidence="8">ST1C</strain>
    </source>
</reference>
<evidence type="ECO:0000256" key="3">
    <source>
        <dbReference type="ARBA" id="ARBA00022741"/>
    </source>
</evidence>
<comment type="caution">
    <text evidence="8">The sequence shown here is derived from an EMBL/GenBank/DDBJ whole genome shotgun (WGS) entry which is preliminary data.</text>
</comment>
<dbReference type="GO" id="GO:0005524">
    <property type="term" value="F:ATP binding"/>
    <property type="evidence" value="ECO:0007669"/>
    <property type="project" value="UniProtKB-UniRule"/>
</dbReference>
<evidence type="ECO:0000256" key="4">
    <source>
        <dbReference type="ARBA" id="ARBA00022777"/>
    </source>
</evidence>
<proteinExistence type="predicted"/>
<dbReference type="InterPro" id="IPR008271">
    <property type="entry name" value="Ser/Thr_kinase_AS"/>
</dbReference>
<dbReference type="OrthoDB" id="20524at2759"/>
<keyword evidence="1" id="KW-0723">Serine/threonine-protein kinase</keyword>
<dbReference type="Gene3D" id="1.10.510.10">
    <property type="entry name" value="Transferase(Phosphotransferase) domain 1"/>
    <property type="match status" value="1"/>
</dbReference>
<keyword evidence="5 6" id="KW-0067">ATP-binding</keyword>
<accession>A0A5J4X5C0</accession>
<evidence type="ECO:0000313" key="8">
    <source>
        <dbReference type="EMBL" id="KAA6402410.1"/>
    </source>
</evidence>
<dbReference type="InterPro" id="IPR000719">
    <property type="entry name" value="Prot_kinase_dom"/>
</dbReference>
<evidence type="ECO:0000256" key="1">
    <source>
        <dbReference type="ARBA" id="ARBA00022527"/>
    </source>
</evidence>
<name>A0A5J4X5C0_9EUKA</name>
<dbReference type="GO" id="GO:0033316">
    <property type="term" value="P:meiotic spindle assembly checkpoint signaling"/>
    <property type="evidence" value="ECO:0007669"/>
    <property type="project" value="TreeGrafter"/>
</dbReference>
<dbReference type="EMBL" id="SNRW01000240">
    <property type="protein sequence ID" value="KAA6402410.1"/>
    <property type="molecule type" value="Genomic_DNA"/>
</dbReference>
<dbReference type="AlphaFoldDB" id="A0A5J4X5C0"/>
<evidence type="ECO:0000256" key="6">
    <source>
        <dbReference type="PROSITE-ProRule" id="PRU10141"/>
    </source>
</evidence>
<gene>
    <name evidence="8" type="ORF">EZS28_002067</name>
</gene>
<feature type="domain" description="Protein kinase" evidence="7">
    <location>
        <begin position="226"/>
        <end position="515"/>
    </location>
</feature>
<dbReference type="PANTHER" id="PTHR22974">
    <property type="entry name" value="MIXED LINEAGE PROTEIN KINASE"/>
    <property type="match status" value="1"/>
</dbReference>
<dbReference type="GO" id="GO:0007094">
    <property type="term" value="P:mitotic spindle assembly checkpoint signaling"/>
    <property type="evidence" value="ECO:0007669"/>
    <property type="project" value="TreeGrafter"/>
</dbReference>
<dbReference type="Pfam" id="PF00069">
    <property type="entry name" value="Pkinase"/>
    <property type="match status" value="1"/>
</dbReference>
<organism evidence="8 9">
    <name type="scientific">Streblomastix strix</name>
    <dbReference type="NCBI Taxonomy" id="222440"/>
    <lineage>
        <taxon>Eukaryota</taxon>
        <taxon>Metamonada</taxon>
        <taxon>Preaxostyla</taxon>
        <taxon>Oxymonadida</taxon>
        <taxon>Streblomastigidae</taxon>
        <taxon>Streblomastix</taxon>
    </lineage>
</organism>
<dbReference type="PROSITE" id="PS50011">
    <property type="entry name" value="PROTEIN_KINASE_DOM"/>
    <property type="match status" value="1"/>
</dbReference>
<dbReference type="PROSITE" id="PS00108">
    <property type="entry name" value="PROTEIN_KINASE_ST"/>
    <property type="match status" value="1"/>
</dbReference>
<dbReference type="SMART" id="SM00220">
    <property type="entry name" value="S_TKc"/>
    <property type="match status" value="1"/>
</dbReference>
<dbReference type="PROSITE" id="PS00107">
    <property type="entry name" value="PROTEIN_KINASE_ATP"/>
    <property type="match status" value="1"/>
</dbReference>
<evidence type="ECO:0000259" key="7">
    <source>
        <dbReference type="PROSITE" id="PS50011"/>
    </source>
</evidence>
<feature type="binding site" evidence="6">
    <location>
        <position position="254"/>
    </location>
    <ligand>
        <name>ATP</name>
        <dbReference type="ChEBI" id="CHEBI:30616"/>
    </ligand>
</feature>
<sequence length="516" mass="58421">MSKQFWKKPRQVLIEPLDHQQKNLMLMAPPSALITQNLEVMQQQPQRITPSTSQQHLDPQIQPIKSQKVFTVVSSTPAHIERDQFHQTTPFPLQQSITPPPELFIQRPPLPQMAIAPQMTPKPTTQPWPQLQQQNQAHKLIMQLQTPSPGLFAYPAQPQQPQILTQPNPVQISIHPQHRASLSLPSISSLSISNQTQNRLQQPSTQLDQHIQLNQGPRFIDISDLCEEKEEVGKGGSGIVYKAITNDGMHVALKKIKLKSKEFVKMAREEVEILQKLRGRSGIIQLLNNPPLTQFKENAELELIFEWGEGGDMAQRLQKHNNQKQSLSSASGQIRYPIMPSLELQQCWREMLESISQVHSFGRGIVHGDLKPANFLFVEGKLKLIDFGIAKTIEDNTVHAQQQEGVGTYNYISPEALGWGKADNGLPDNRVKLGLESDIWSLGMILYEMIFGKPYYSNLRSQQKVAAIISEAQVIIPPVPAEIYEYKLLLEKILIKDPNKRPTIQQLLTNLIPQLQ</sequence>
<protein>
    <submittedName>
        <fullName evidence="8">Putative TTK protein kinase</fullName>
    </submittedName>
</protein>
<keyword evidence="4 8" id="KW-0418">Kinase</keyword>
<dbReference type="GO" id="GO:0005634">
    <property type="term" value="C:nucleus"/>
    <property type="evidence" value="ECO:0007669"/>
    <property type="project" value="TreeGrafter"/>
</dbReference>
<dbReference type="PANTHER" id="PTHR22974:SF21">
    <property type="entry name" value="DUAL SPECIFICITY PROTEIN KINASE TTK"/>
    <property type="match status" value="1"/>
</dbReference>
<dbReference type="InterPro" id="IPR011009">
    <property type="entry name" value="Kinase-like_dom_sf"/>
</dbReference>
<dbReference type="GO" id="GO:0000776">
    <property type="term" value="C:kinetochore"/>
    <property type="evidence" value="ECO:0007669"/>
    <property type="project" value="TreeGrafter"/>
</dbReference>
<dbReference type="InterPro" id="IPR017441">
    <property type="entry name" value="Protein_kinase_ATP_BS"/>
</dbReference>
<dbReference type="GO" id="GO:0004674">
    <property type="term" value="F:protein serine/threonine kinase activity"/>
    <property type="evidence" value="ECO:0007669"/>
    <property type="project" value="UniProtKB-KW"/>
</dbReference>
<dbReference type="GO" id="GO:0034501">
    <property type="term" value="P:protein localization to kinetochore"/>
    <property type="evidence" value="ECO:0007669"/>
    <property type="project" value="TreeGrafter"/>
</dbReference>
<dbReference type="GO" id="GO:0004712">
    <property type="term" value="F:protein serine/threonine/tyrosine kinase activity"/>
    <property type="evidence" value="ECO:0007669"/>
    <property type="project" value="TreeGrafter"/>
</dbReference>
<keyword evidence="2" id="KW-0808">Transferase</keyword>
<evidence type="ECO:0000256" key="2">
    <source>
        <dbReference type="ARBA" id="ARBA00022679"/>
    </source>
</evidence>
<evidence type="ECO:0000256" key="5">
    <source>
        <dbReference type="ARBA" id="ARBA00022840"/>
    </source>
</evidence>